<gene>
    <name evidence="1" type="ORF">D5H75_39715</name>
</gene>
<dbReference type="AlphaFoldDB" id="A0A3A4AM90"/>
<evidence type="ECO:0000313" key="1">
    <source>
        <dbReference type="EMBL" id="RJL20178.1"/>
    </source>
</evidence>
<sequence length="274" mass="29057">MLDPSNAGLAQFSAGDTPPEAVMPVFLAMTWAGSQSGQRANRCVDACRTLGYALGEIGVVTELRATEVIVHDRRTGAMTRCAPEMPTWRDVEPLPELNGHCILTLPEQGRWIDATIEQFPGVRGGPAVGRCGGIVDPRTGAVMAGDALGPRLPQGAHVAIGRGHLMLLYTLSPDEASARITGHHMIRHTAEEHRRTGLNLLSVVLARAGESAHLAALLRTTPHPRLHALLDALAGTSLRRAANGDALFDLGDGHAVRLDEFDLPADTPSPVTPA</sequence>
<reference evidence="1 2" key="1">
    <citation type="submission" date="2018-09" db="EMBL/GenBank/DDBJ databases">
        <title>YIM 75507 draft genome.</title>
        <authorList>
            <person name="Tang S."/>
            <person name="Feng Y."/>
        </authorList>
    </citation>
    <scope>NUCLEOTIDE SEQUENCE [LARGE SCALE GENOMIC DNA]</scope>
    <source>
        <strain evidence="1 2">YIM 75507</strain>
    </source>
</reference>
<proteinExistence type="predicted"/>
<protein>
    <submittedName>
        <fullName evidence="1">Uncharacterized protein</fullName>
    </submittedName>
</protein>
<accession>A0A3A4AM90</accession>
<evidence type="ECO:0000313" key="2">
    <source>
        <dbReference type="Proteomes" id="UP000265768"/>
    </source>
</evidence>
<comment type="caution">
    <text evidence="1">The sequence shown here is derived from an EMBL/GenBank/DDBJ whole genome shotgun (WGS) entry which is preliminary data.</text>
</comment>
<organism evidence="1 2">
    <name type="scientific">Bailinhaonella thermotolerans</name>
    <dbReference type="NCBI Taxonomy" id="1070861"/>
    <lineage>
        <taxon>Bacteria</taxon>
        <taxon>Bacillati</taxon>
        <taxon>Actinomycetota</taxon>
        <taxon>Actinomycetes</taxon>
        <taxon>Streptosporangiales</taxon>
        <taxon>Streptosporangiaceae</taxon>
        <taxon>Bailinhaonella</taxon>
    </lineage>
</organism>
<keyword evidence="2" id="KW-1185">Reference proteome</keyword>
<dbReference type="EMBL" id="QZEY01000032">
    <property type="protein sequence ID" value="RJL20178.1"/>
    <property type="molecule type" value="Genomic_DNA"/>
</dbReference>
<name>A0A3A4AM90_9ACTN</name>
<dbReference type="Proteomes" id="UP000265768">
    <property type="component" value="Unassembled WGS sequence"/>
</dbReference>